<keyword evidence="10" id="KW-0998">Cell outer membrane</keyword>
<evidence type="ECO:0000256" key="10">
    <source>
        <dbReference type="ARBA" id="ARBA00023237"/>
    </source>
</evidence>
<feature type="region of interest" description="Disordered" evidence="11">
    <location>
        <begin position="648"/>
        <end position="686"/>
    </location>
</feature>
<dbReference type="InterPro" id="IPR039426">
    <property type="entry name" value="TonB-dep_rcpt-like"/>
</dbReference>
<evidence type="ECO:0000313" key="14">
    <source>
        <dbReference type="EMBL" id="SOD54304.1"/>
    </source>
</evidence>
<keyword evidence="3" id="KW-0813">Transport</keyword>
<feature type="signal peptide" evidence="12">
    <location>
        <begin position="1"/>
        <end position="27"/>
    </location>
</feature>
<dbReference type="RefSeq" id="WP_097121534.1">
    <property type="nucleotide sequence ID" value="NZ_OCND01000003.1"/>
</dbReference>
<proteinExistence type="inferred from homology"/>
<evidence type="ECO:0000256" key="12">
    <source>
        <dbReference type="SAM" id="SignalP"/>
    </source>
</evidence>
<keyword evidence="5" id="KW-0812">Transmembrane</keyword>
<evidence type="ECO:0000259" key="13">
    <source>
        <dbReference type="Pfam" id="PF00593"/>
    </source>
</evidence>
<feature type="chain" id="PRO_5013261838" evidence="12">
    <location>
        <begin position="28"/>
        <end position="686"/>
    </location>
</feature>
<dbReference type="Proteomes" id="UP000219374">
    <property type="component" value="Unassembled WGS sequence"/>
</dbReference>
<organism evidence="14 15">
    <name type="scientific">Pseudoxanthomonas wuyuanensis</name>
    <dbReference type="NCBI Taxonomy" id="1073196"/>
    <lineage>
        <taxon>Bacteria</taxon>
        <taxon>Pseudomonadati</taxon>
        <taxon>Pseudomonadota</taxon>
        <taxon>Gammaproteobacteria</taxon>
        <taxon>Lysobacterales</taxon>
        <taxon>Lysobacteraceae</taxon>
        <taxon>Pseudoxanthomonas</taxon>
    </lineage>
</organism>
<dbReference type="InterPro" id="IPR000531">
    <property type="entry name" value="Beta-barrel_TonB"/>
</dbReference>
<keyword evidence="8" id="KW-0472">Membrane</keyword>
<dbReference type="AlphaFoldDB" id="A0A286D6S5"/>
<name>A0A286D6S5_9GAMM</name>
<sequence length="686" mass="75364">MMQNAVGTLRISLVALACAALAMPVRAQAPGSVGEPAISAYGKEFFAGVAPANAYDMVLRLPGFAIIEAVADVRGYSAAQGNVLIDGAHPASKREDTGQLLKRIPAASVERIELIRSGASGIDMAGHPVLANVIRRRDAVTEAALEAGFVASPDGWIAPSAQLEYGRRWEGRALDLALAFAPALDDDSGRGRICTFLPDGALIDKRRTDTRALKDEGEISASWRQPVAGGRLTLTGAVRSERARTDTRIGAADSGDPDEIIDEGEDLLEAEVGARYVRQIGKRTTLEAVASQRLGWLDAEERSREGGDSENFAQRTDTGESIGRIDLTHEWSETWSLSASLEGAFNFLESDTRLEEDGMPVFLPGSDVRIEERRFEAAAGASWRFAERWMAEAGLRVEDSAISQTGDSPLKRRFTYPKPRVALRWEADARNQLRLSLSREVGQLDFEDFVASASLDSGVVTAGNAELAPDKSWRLAAAWEHRFPTDAAITLRWTHDAISDAVDRVLVTAADGEVFDAPGNIGDGQRDTLAFDLSAPLDRFGFNGAHLRSSMLWRRSRVTDPTTGQRRSISKEKPVEASVSLTQDLPALRMHWGIGFDHIAERESKYRFDEISRESEDSGWTVFIERRIGQRWRVRAEATDIGGRDFREIRQKYDGPRSSSPIEEVERRDRNSPGYFSLSFRRSTGG</sequence>
<keyword evidence="4" id="KW-1134">Transmembrane beta strand</keyword>
<comment type="similarity">
    <text evidence="2">Belongs to the TonB-dependent receptor family. Hemoglobin/haptoglobin binding protein subfamily.</text>
</comment>
<reference evidence="14 15" key="1">
    <citation type="submission" date="2017-09" db="EMBL/GenBank/DDBJ databases">
        <authorList>
            <person name="Ehlers B."/>
            <person name="Leendertz F.H."/>
        </authorList>
    </citation>
    <scope>NUCLEOTIDE SEQUENCE [LARGE SCALE GENOMIC DNA]</scope>
    <source>
        <strain evidence="14 15">CGMCC 1.10978</strain>
    </source>
</reference>
<dbReference type="Pfam" id="PF00593">
    <property type="entry name" value="TonB_dep_Rec_b-barrel"/>
    <property type="match status" value="1"/>
</dbReference>
<dbReference type="EMBL" id="OCND01000003">
    <property type="protein sequence ID" value="SOD54304.1"/>
    <property type="molecule type" value="Genomic_DNA"/>
</dbReference>
<evidence type="ECO:0000256" key="6">
    <source>
        <dbReference type="ARBA" id="ARBA00022729"/>
    </source>
</evidence>
<dbReference type="PANTHER" id="PTHR30069:SF29">
    <property type="entry name" value="HEMOGLOBIN AND HEMOGLOBIN-HAPTOGLOBIN-BINDING PROTEIN 1-RELATED"/>
    <property type="match status" value="1"/>
</dbReference>
<evidence type="ECO:0000256" key="2">
    <source>
        <dbReference type="ARBA" id="ARBA00008143"/>
    </source>
</evidence>
<dbReference type="OrthoDB" id="7622322at2"/>
<evidence type="ECO:0000256" key="5">
    <source>
        <dbReference type="ARBA" id="ARBA00022692"/>
    </source>
</evidence>
<keyword evidence="6 12" id="KW-0732">Signal</keyword>
<evidence type="ECO:0000256" key="11">
    <source>
        <dbReference type="SAM" id="MobiDB-lite"/>
    </source>
</evidence>
<comment type="subcellular location">
    <subcellularLocation>
        <location evidence="1">Cell outer membrane</location>
        <topology evidence="1">Multi-pass membrane protein</topology>
    </subcellularLocation>
</comment>
<dbReference type="SUPFAM" id="SSF56935">
    <property type="entry name" value="Porins"/>
    <property type="match status" value="1"/>
</dbReference>
<dbReference type="InterPro" id="IPR036942">
    <property type="entry name" value="Beta-barrel_TonB_sf"/>
</dbReference>
<evidence type="ECO:0000256" key="8">
    <source>
        <dbReference type="ARBA" id="ARBA00023136"/>
    </source>
</evidence>
<dbReference type="GO" id="GO:0009279">
    <property type="term" value="C:cell outer membrane"/>
    <property type="evidence" value="ECO:0007669"/>
    <property type="project" value="UniProtKB-SubCell"/>
</dbReference>
<evidence type="ECO:0000256" key="1">
    <source>
        <dbReference type="ARBA" id="ARBA00004571"/>
    </source>
</evidence>
<gene>
    <name evidence="14" type="ORF">SAMN06296416_103227</name>
</gene>
<dbReference type="PANTHER" id="PTHR30069">
    <property type="entry name" value="TONB-DEPENDENT OUTER MEMBRANE RECEPTOR"/>
    <property type="match status" value="1"/>
</dbReference>
<keyword evidence="15" id="KW-1185">Reference proteome</keyword>
<protein>
    <submittedName>
        <fullName evidence="14">Outer membrane receptor proteins, mostly Fe transport</fullName>
    </submittedName>
</protein>
<evidence type="ECO:0000256" key="4">
    <source>
        <dbReference type="ARBA" id="ARBA00022452"/>
    </source>
</evidence>
<keyword evidence="9 14" id="KW-0675">Receptor</keyword>
<evidence type="ECO:0000256" key="7">
    <source>
        <dbReference type="ARBA" id="ARBA00023077"/>
    </source>
</evidence>
<dbReference type="GO" id="GO:0044718">
    <property type="term" value="P:siderophore transmembrane transport"/>
    <property type="evidence" value="ECO:0007669"/>
    <property type="project" value="TreeGrafter"/>
</dbReference>
<dbReference type="Gene3D" id="2.40.170.20">
    <property type="entry name" value="TonB-dependent receptor, beta-barrel domain"/>
    <property type="match status" value="1"/>
</dbReference>
<feature type="domain" description="TonB-dependent receptor-like beta-barrel" evidence="13">
    <location>
        <begin position="309"/>
        <end position="559"/>
    </location>
</feature>
<evidence type="ECO:0000256" key="9">
    <source>
        <dbReference type="ARBA" id="ARBA00023170"/>
    </source>
</evidence>
<evidence type="ECO:0000256" key="3">
    <source>
        <dbReference type="ARBA" id="ARBA00022448"/>
    </source>
</evidence>
<dbReference type="GO" id="GO:0015344">
    <property type="term" value="F:siderophore uptake transmembrane transporter activity"/>
    <property type="evidence" value="ECO:0007669"/>
    <property type="project" value="TreeGrafter"/>
</dbReference>
<keyword evidence="7" id="KW-0798">TonB box</keyword>
<accession>A0A286D6S5</accession>
<evidence type="ECO:0000313" key="15">
    <source>
        <dbReference type="Proteomes" id="UP000219374"/>
    </source>
</evidence>